<gene>
    <name evidence="1" type="ORF">QR680_007373</name>
</gene>
<dbReference type="AlphaFoldDB" id="A0AA39IEK5"/>
<reference evidence="1" key="1">
    <citation type="submission" date="2023-06" db="EMBL/GenBank/DDBJ databases">
        <title>Genomic analysis of the entomopathogenic nematode Steinernema hermaphroditum.</title>
        <authorList>
            <person name="Schwarz E.M."/>
            <person name="Heppert J.K."/>
            <person name="Baniya A."/>
            <person name="Schwartz H.T."/>
            <person name="Tan C.-H."/>
            <person name="Antoshechkin I."/>
            <person name="Sternberg P.W."/>
            <person name="Goodrich-Blair H."/>
            <person name="Dillman A.R."/>
        </authorList>
    </citation>
    <scope>NUCLEOTIDE SEQUENCE</scope>
    <source>
        <strain evidence="1">PS9179</strain>
        <tissue evidence="1">Whole animal</tissue>
    </source>
</reference>
<organism evidence="1 2">
    <name type="scientific">Steinernema hermaphroditum</name>
    <dbReference type="NCBI Taxonomy" id="289476"/>
    <lineage>
        <taxon>Eukaryota</taxon>
        <taxon>Metazoa</taxon>
        <taxon>Ecdysozoa</taxon>
        <taxon>Nematoda</taxon>
        <taxon>Chromadorea</taxon>
        <taxon>Rhabditida</taxon>
        <taxon>Tylenchina</taxon>
        <taxon>Panagrolaimomorpha</taxon>
        <taxon>Strongyloidoidea</taxon>
        <taxon>Steinernematidae</taxon>
        <taxon>Steinernema</taxon>
    </lineage>
</organism>
<evidence type="ECO:0000313" key="2">
    <source>
        <dbReference type="Proteomes" id="UP001175271"/>
    </source>
</evidence>
<protein>
    <submittedName>
        <fullName evidence="1">Uncharacterized protein</fullName>
    </submittedName>
</protein>
<dbReference type="EMBL" id="JAUCMV010000001">
    <property type="protein sequence ID" value="KAK0422111.1"/>
    <property type="molecule type" value="Genomic_DNA"/>
</dbReference>
<sequence length="69" mass="8254">MDRSELSYRELTTLRTIVENRLAYAFSLPNTPDRIRRNLLNAKFLETVQQRINEIDNENMFNFNGDVEF</sequence>
<comment type="caution">
    <text evidence="1">The sequence shown here is derived from an EMBL/GenBank/DDBJ whole genome shotgun (WGS) entry which is preliminary data.</text>
</comment>
<name>A0AA39IEK5_9BILA</name>
<proteinExistence type="predicted"/>
<evidence type="ECO:0000313" key="1">
    <source>
        <dbReference type="EMBL" id="KAK0422111.1"/>
    </source>
</evidence>
<dbReference type="Proteomes" id="UP001175271">
    <property type="component" value="Unassembled WGS sequence"/>
</dbReference>
<keyword evidence="2" id="KW-1185">Reference proteome</keyword>
<accession>A0AA39IEK5</accession>